<proteinExistence type="predicted"/>
<dbReference type="AlphaFoldDB" id="A0A6B2JEP4"/>
<gene>
    <name evidence="2" type="ORF">GZA08_00015</name>
</gene>
<evidence type="ECO:0000256" key="1">
    <source>
        <dbReference type="SAM" id="Phobius"/>
    </source>
</evidence>
<keyword evidence="1" id="KW-0812">Transmembrane</keyword>
<feature type="transmembrane region" description="Helical" evidence="1">
    <location>
        <begin position="157"/>
        <end position="174"/>
    </location>
</feature>
<evidence type="ECO:0000313" key="2">
    <source>
        <dbReference type="EMBL" id="NDU99362.1"/>
    </source>
</evidence>
<feature type="transmembrane region" description="Helical" evidence="1">
    <location>
        <begin position="186"/>
        <end position="208"/>
    </location>
</feature>
<dbReference type="EMBL" id="JAAGAB010000001">
    <property type="protein sequence ID" value="NDU99362.1"/>
    <property type="molecule type" value="Genomic_DNA"/>
</dbReference>
<name>A0A6B2JEP4_9RHOB</name>
<accession>A0A6B2JEP4</accession>
<feature type="transmembrane region" description="Helical" evidence="1">
    <location>
        <begin position="37"/>
        <end position="58"/>
    </location>
</feature>
<feature type="transmembrane region" description="Helical" evidence="1">
    <location>
        <begin position="215"/>
        <end position="236"/>
    </location>
</feature>
<feature type="transmembrane region" description="Helical" evidence="1">
    <location>
        <begin position="327"/>
        <end position="349"/>
    </location>
</feature>
<feature type="transmembrane region" description="Helical" evidence="1">
    <location>
        <begin position="90"/>
        <end position="112"/>
    </location>
</feature>
<dbReference type="GO" id="GO:0010468">
    <property type="term" value="P:regulation of gene expression"/>
    <property type="evidence" value="ECO:0007669"/>
    <property type="project" value="InterPro"/>
</dbReference>
<comment type="caution">
    <text evidence="2">The sequence shown here is derived from an EMBL/GenBank/DDBJ whole genome shotgun (WGS) entry which is preliminary data.</text>
</comment>
<dbReference type="GO" id="GO:0016020">
    <property type="term" value="C:membrane"/>
    <property type="evidence" value="ECO:0007669"/>
    <property type="project" value="InterPro"/>
</dbReference>
<dbReference type="NCBIfam" id="TIGR03082">
    <property type="entry name" value="Gneg_AbrB_dup"/>
    <property type="match status" value="2"/>
</dbReference>
<feature type="transmembrane region" description="Helical" evidence="1">
    <location>
        <begin position="12"/>
        <end position="31"/>
    </location>
</feature>
<dbReference type="RefSeq" id="WP_163888784.1">
    <property type="nucleotide sequence ID" value="NZ_JAAFYS010000001.1"/>
</dbReference>
<sequence length="361" mass="37661">MSIRSALPRPDILLRQALALGIGFVSAWVALRISLPLPWMLGPLIGCTLAAILGAPLAGPTQLRMVVIPVIGVLLGSAITMEVLRSMIGWWPAFLTLAPFLLAALAGSYLVFRRVGGFDPATSFFSAMPGGLNDAMLLGASAGGDERRIALAHATRILVVVFLIPLFFSIVYGATGSSGGGGARFVALGALRPVDWAFLTAAAAAGYWGGKWLDLPAYAVMGPMITSGALHAAGVVETAPPTQIVNFAQLVIGTVIGCRFLGTTLREVGRELAVGSVSAGVMILIALVFAVPAAALMGMPLTQAFLAYSPGGLAEMSLLALSMGEDLAFVSVMHLTRIALVVAMARPVWRLVQRWTAKRKG</sequence>
<dbReference type="InterPro" id="IPR017516">
    <property type="entry name" value="AbrB_dup"/>
</dbReference>
<dbReference type="PIRSF" id="PIRSF038991">
    <property type="entry name" value="Protein_AbrB"/>
    <property type="match status" value="1"/>
</dbReference>
<feature type="transmembrane region" description="Helical" evidence="1">
    <location>
        <begin position="242"/>
        <end position="262"/>
    </location>
</feature>
<dbReference type="Proteomes" id="UP000474757">
    <property type="component" value="Unassembled WGS sequence"/>
</dbReference>
<dbReference type="Pfam" id="PF05145">
    <property type="entry name" value="AbrB"/>
    <property type="match status" value="1"/>
</dbReference>
<evidence type="ECO:0000313" key="3">
    <source>
        <dbReference type="Proteomes" id="UP000474757"/>
    </source>
</evidence>
<keyword evidence="1" id="KW-1133">Transmembrane helix</keyword>
<keyword evidence="3" id="KW-1185">Reference proteome</keyword>
<dbReference type="InterPro" id="IPR007820">
    <property type="entry name" value="AbrB_fam"/>
</dbReference>
<keyword evidence="1" id="KW-0472">Membrane</keyword>
<feature type="transmembrane region" description="Helical" evidence="1">
    <location>
        <begin position="65"/>
        <end position="84"/>
    </location>
</feature>
<protein>
    <submittedName>
        <fullName evidence="2">AbrB family transcriptional regulator</fullName>
    </submittedName>
</protein>
<reference evidence="2 3" key="1">
    <citation type="submission" date="2020-02" db="EMBL/GenBank/DDBJ databases">
        <title>Pseudoroseicyclus tamarix, sp. nov., isolated from offshore sediment of a Tamarix chinensis forest.</title>
        <authorList>
            <person name="Gai Y."/>
        </authorList>
    </citation>
    <scope>NUCLEOTIDE SEQUENCE [LARGE SCALE GENOMIC DNA]</scope>
    <source>
        <strain evidence="2 3">CLL3-39</strain>
    </source>
</reference>
<dbReference type="PANTHER" id="PTHR38457">
    <property type="entry name" value="REGULATOR ABRB-RELATED"/>
    <property type="match status" value="1"/>
</dbReference>
<feature type="transmembrane region" description="Helical" evidence="1">
    <location>
        <begin position="274"/>
        <end position="307"/>
    </location>
</feature>
<dbReference type="PANTHER" id="PTHR38457:SF1">
    <property type="entry name" value="REGULATOR ABRB-RELATED"/>
    <property type="match status" value="1"/>
</dbReference>
<organism evidence="2 3">
    <name type="scientific">Pseudoroseicyclus tamaricis</name>
    <dbReference type="NCBI Taxonomy" id="2705421"/>
    <lineage>
        <taxon>Bacteria</taxon>
        <taxon>Pseudomonadati</taxon>
        <taxon>Pseudomonadota</taxon>
        <taxon>Alphaproteobacteria</taxon>
        <taxon>Rhodobacterales</taxon>
        <taxon>Paracoccaceae</taxon>
        <taxon>Pseudoroseicyclus</taxon>
    </lineage>
</organism>